<evidence type="ECO:0000256" key="5">
    <source>
        <dbReference type="ARBA" id="ARBA00022729"/>
    </source>
</evidence>
<evidence type="ECO:0000256" key="4">
    <source>
        <dbReference type="ARBA" id="ARBA00022723"/>
    </source>
</evidence>
<dbReference type="STRING" id="1770058.A3840_02300"/>
<dbReference type="InterPro" id="IPR032694">
    <property type="entry name" value="CopC/D"/>
</dbReference>
<keyword evidence="4" id="KW-0479">Metal-binding</keyword>
<keyword evidence="14" id="KW-1185">Reference proteome</keyword>
<keyword evidence="7" id="KW-0186">Copper</keyword>
<protein>
    <recommendedName>
        <fullName evidence="15">Copper resistance protein CopC</fullName>
    </recommendedName>
</protein>
<accession>A0A178I5C1</accession>
<dbReference type="InterPro" id="IPR014755">
    <property type="entry name" value="Cu-Rt/internalin_Ig-like"/>
</dbReference>
<proteinExistence type="predicted"/>
<feature type="domain" description="Copper resistance protein D" evidence="12">
    <location>
        <begin position="302"/>
        <end position="402"/>
    </location>
</feature>
<dbReference type="AlphaFoldDB" id="A0A178I5C1"/>
<dbReference type="InterPro" id="IPR008457">
    <property type="entry name" value="Cu-R_CopD_dom"/>
</dbReference>
<feature type="transmembrane region" description="Helical" evidence="9">
    <location>
        <begin position="137"/>
        <end position="163"/>
    </location>
</feature>
<feature type="transmembrane region" description="Helical" evidence="9">
    <location>
        <begin position="343"/>
        <end position="364"/>
    </location>
</feature>
<evidence type="ECO:0000256" key="7">
    <source>
        <dbReference type="ARBA" id="ARBA00023008"/>
    </source>
</evidence>
<feature type="signal peptide" evidence="10">
    <location>
        <begin position="1"/>
        <end position="19"/>
    </location>
</feature>
<feature type="transmembrane region" description="Helical" evidence="9">
    <location>
        <begin position="170"/>
        <end position="191"/>
    </location>
</feature>
<dbReference type="GO" id="GO:0005886">
    <property type="term" value="C:plasma membrane"/>
    <property type="evidence" value="ECO:0007669"/>
    <property type="project" value="UniProtKB-SubCell"/>
</dbReference>
<dbReference type="GO" id="GO:0005507">
    <property type="term" value="F:copper ion binding"/>
    <property type="evidence" value="ECO:0007669"/>
    <property type="project" value="InterPro"/>
</dbReference>
<keyword evidence="3 9" id="KW-0812">Transmembrane</keyword>
<dbReference type="GO" id="GO:0006825">
    <property type="term" value="P:copper ion transport"/>
    <property type="evidence" value="ECO:0007669"/>
    <property type="project" value="InterPro"/>
</dbReference>
<feature type="domain" description="CopC" evidence="11">
    <location>
        <begin position="27"/>
        <end position="118"/>
    </location>
</feature>
<feature type="chain" id="PRO_5008088455" description="Copper resistance protein CopC" evidence="10">
    <location>
        <begin position="20"/>
        <end position="528"/>
    </location>
</feature>
<dbReference type="Gene3D" id="2.60.40.1220">
    <property type="match status" value="1"/>
</dbReference>
<evidence type="ECO:0000256" key="9">
    <source>
        <dbReference type="SAM" id="Phobius"/>
    </source>
</evidence>
<evidence type="ECO:0000256" key="3">
    <source>
        <dbReference type="ARBA" id="ARBA00022692"/>
    </source>
</evidence>
<dbReference type="PANTHER" id="PTHR34820:SF4">
    <property type="entry name" value="INNER MEMBRANE PROTEIN YEBZ"/>
    <property type="match status" value="1"/>
</dbReference>
<evidence type="ECO:0008006" key="15">
    <source>
        <dbReference type="Google" id="ProtNLM"/>
    </source>
</evidence>
<keyword evidence="6 9" id="KW-1133">Transmembrane helix</keyword>
<keyword evidence="2" id="KW-1003">Cell membrane</keyword>
<gene>
    <name evidence="13" type="ORF">A3840_02300</name>
</gene>
<dbReference type="InterPro" id="IPR014756">
    <property type="entry name" value="Ig_E-set"/>
</dbReference>
<dbReference type="GO" id="GO:0042597">
    <property type="term" value="C:periplasmic space"/>
    <property type="evidence" value="ECO:0007669"/>
    <property type="project" value="InterPro"/>
</dbReference>
<dbReference type="GO" id="GO:0046688">
    <property type="term" value="P:response to copper ion"/>
    <property type="evidence" value="ECO:0007669"/>
    <property type="project" value="InterPro"/>
</dbReference>
<reference evidence="13 14" key="1">
    <citation type="submission" date="2016-03" db="EMBL/GenBank/DDBJ databases">
        <title>Genome sequencing of Devosia sp. S37.</title>
        <authorList>
            <person name="Mohd Nor M."/>
        </authorList>
    </citation>
    <scope>NUCLEOTIDE SEQUENCE [LARGE SCALE GENOMIC DNA]</scope>
    <source>
        <strain evidence="13 14">S37</strain>
    </source>
</reference>
<organism evidence="13 14">
    <name type="scientific">Devosia elaeis</name>
    <dbReference type="NCBI Taxonomy" id="1770058"/>
    <lineage>
        <taxon>Bacteria</taxon>
        <taxon>Pseudomonadati</taxon>
        <taxon>Pseudomonadota</taxon>
        <taxon>Alphaproteobacteria</taxon>
        <taxon>Hyphomicrobiales</taxon>
        <taxon>Devosiaceae</taxon>
        <taxon>Devosia</taxon>
    </lineage>
</organism>
<feature type="transmembrane region" description="Helical" evidence="9">
    <location>
        <begin position="211"/>
        <end position="233"/>
    </location>
</feature>
<feature type="transmembrane region" description="Helical" evidence="9">
    <location>
        <begin position="240"/>
        <end position="260"/>
    </location>
</feature>
<feature type="transmembrane region" description="Helical" evidence="9">
    <location>
        <begin position="272"/>
        <end position="293"/>
    </location>
</feature>
<dbReference type="PANTHER" id="PTHR34820">
    <property type="entry name" value="INNER MEMBRANE PROTEIN YEBZ"/>
    <property type="match status" value="1"/>
</dbReference>
<keyword evidence="8 9" id="KW-0472">Membrane</keyword>
<dbReference type="Pfam" id="PF05425">
    <property type="entry name" value="CopD"/>
    <property type="match status" value="1"/>
</dbReference>
<evidence type="ECO:0000256" key="1">
    <source>
        <dbReference type="ARBA" id="ARBA00004651"/>
    </source>
</evidence>
<evidence type="ECO:0000256" key="6">
    <source>
        <dbReference type="ARBA" id="ARBA00022989"/>
    </source>
</evidence>
<evidence type="ECO:0000259" key="11">
    <source>
        <dbReference type="Pfam" id="PF04234"/>
    </source>
</evidence>
<feature type="transmembrane region" description="Helical" evidence="9">
    <location>
        <begin position="385"/>
        <end position="404"/>
    </location>
</feature>
<dbReference type="InterPro" id="IPR007348">
    <property type="entry name" value="CopC_dom"/>
</dbReference>
<comment type="caution">
    <text evidence="13">The sequence shown here is derived from an EMBL/GenBank/DDBJ whole genome shotgun (WGS) entry which is preliminary data.</text>
</comment>
<evidence type="ECO:0000259" key="12">
    <source>
        <dbReference type="Pfam" id="PF05425"/>
    </source>
</evidence>
<dbReference type="SUPFAM" id="SSF81296">
    <property type="entry name" value="E set domains"/>
    <property type="match status" value="1"/>
</dbReference>
<sequence>MLHRLARQCVLLLAFMALAAGQPAFAHAQLLSTQPVANAVLAQAPNELALLFNEPVSPLSLALVAPDGTATDLTAEAIGGENLRVSLPPDLGQGTHVLSWRVVSVDAHPVAGALVFSIGAAIGALPEIAIASPATALLLWAAKAVLFAGLFFGLGGAIFALVAPLPARGGGVIAGLAGLGLLAAPLSLGLHGADALGRDPGGIFAASTWSAGYSTSYGLTTLLLAAALALGLVSLVRFRLLALLAWPLAALALAISGHAGAAEPQWLTRSAVILHIGGILFWAGALLPLLFWLKSRSDDADRALAQFSRLVPLAIAPILVSGLVLGVVQLGPPGPAWLTPYGYILAAKLALLVLLFGLALWNRFRLTRPALGGEAKARLLLRRSILAEIGLVLVIFGLAAGWRFTPPPRAIALAQAAEAALAVPAYAHAMDDRVMADIVVTPGRAGPVAIDIAVVDLAGAPLVPLSVDLTLAAPALNIEPFKVPAIPAGGLWRVEGQSIPLPGLWELVLDIRLDRFTLARIGAEIQIP</sequence>
<dbReference type="EMBL" id="LVVY01000061">
    <property type="protein sequence ID" value="OAM79944.1"/>
    <property type="molecule type" value="Genomic_DNA"/>
</dbReference>
<evidence type="ECO:0000256" key="10">
    <source>
        <dbReference type="SAM" id="SignalP"/>
    </source>
</evidence>
<keyword evidence="5 10" id="KW-0732">Signal</keyword>
<dbReference type="RefSeq" id="WP_067451255.1">
    <property type="nucleotide sequence ID" value="NZ_LVVY01000061.1"/>
</dbReference>
<dbReference type="Pfam" id="PF04234">
    <property type="entry name" value="CopC"/>
    <property type="match status" value="1"/>
</dbReference>
<dbReference type="Proteomes" id="UP000078389">
    <property type="component" value="Unassembled WGS sequence"/>
</dbReference>
<name>A0A178I5C1_9HYPH</name>
<evidence type="ECO:0000256" key="2">
    <source>
        <dbReference type="ARBA" id="ARBA00022475"/>
    </source>
</evidence>
<evidence type="ECO:0000313" key="13">
    <source>
        <dbReference type="EMBL" id="OAM79944.1"/>
    </source>
</evidence>
<evidence type="ECO:0000313" key="14">
    <source>
        <dbReference type="Proteomes" id="UP000078389"/>
    </source>
</evidence>
<evidence type="ECO:0000256" key="8">
    <source>
        <dbReference type="ARBA" id="ARBA00023136"/>
    </source>
</evidence>
<comment type="subcellular location">
    <subcellularLocation>
        <location evidence="1">Cell membrane</location>
        <topology evidence="1">Multi-pass membrane protein</topology>
    </subcellularLocation>
</comment>
<feature type="transmembrane region" description="Helical" evidence="9">
    <location>
        <begin position="313"/>
        <end position="331"/>
    </location>
</feature>